<accession>A0A0W0TIF2</accession>
<protein>
    <submittedName>
        <fullName evidence="2">Membrane protein</fullName>
    </submittedName>
</protein>
<feature type="transmembrane region" description="Helical" evidence="1">
    <location>
        <begin position="78"/>
        <end position="97"/>
    </location>
</feature>
<feature type="transmembrane region" description="Helical" evidence="1">
    <location>
        <begin position="260"/>
        <end position="281"/>
    </location>
</feature>
<dbReference type="OrthoDB" id="5659946at2"/>
<proteinExistence type="predicted"/>
<reference evidence="3 5" key="2">
    <citation type="submission" date="2018-06" db="EMBL/GenBank/DDBJ databases">
        <authorList>
            <consortium name="Pathogen Informatics"/>
            <person name="Doyle S."/>
        </authorList>
    </citation>
    <scope>NUCLEOTIDE SEQUENCE [LARGE SCALE GENOMIC DNA]</scope>
    <source>
        <strain evidence="3 5">NCTC12022</strain>
    </source>
</reference>
<feature type="transmembrane region" description="Helical" evidence="1">
    <location>
        <begin position="20"/>
        <end position="48"/>
    </location>
</feature>
<sequence>MTRLGDLLRKQGHFLLENDYYALLYIVICALIPFTAWLSAAIVALVTLRKGWFDGFRGLAVGISSLLILSLMSMPLFGAFVTTIMAFLPCYLAAVVLRATASWRITGGFIVLQALLGIILIHWLTPEFITAQYQYIQVMLKQLEADSSVNSLLDNQNQVIFSNYLVGIQVLSVVVSTLVSLMLARSVQARIFYPGGYRQEMLNFRASGWGVALLILVAIGAYQYNPIALSCLPVLVLYYVCAGLSLSFNILAKGRGISTLLLLVIPLVLVPFVMLPVYVIFGVLDSLFNFRIRLQNVGGK</sequence>
<feature type="transmembrane region" description="Helical" evidence="1">
    <location>
        <begin position="202"/>
        <end position="221"/>
    </location>
</feature>
<dbReference type="AlphaFoldDB" id="A0A0W0TIF2"/>
<keyword evidence="4" id="KW-1185">Reference proteome</keyword>
<feature type="transmembrane region" description="Helical" evidence="1">
    <location>
        <begin position="161"/>
        <end position="181"/>
    </location>
</feature>
<reference evidence="2 4" key="1">
    <citation type="submission" date="2015-11" db="EMBL/GenBank/DDBJ databases">
        <title>Genomic analysis of 38 Legionella species identifies large and diverse effector repertoires.</title>
        <authorList>
            <person name="Burstein D."/>
            <person name="Amaro F."/>
            <person name="Zusman T."/>
            <person name="Lifshitz Z."/>
            <person name="Cohen O."/>
            <person name="Gilbert J.A."/>
            <person name="Pupko T."/>
            <person name="Shuman H.A."/>
            <person name="Segal G."/>
        </authorList>
    </citation>
    <scope>NUCLEOTIDE SEQUENCE [LARGE SCALE GENOMIC DNA]</scope>
    <source>
        <strain evidence="2 4">WO-44C</strain>
    </source>
</reference>
<evidence type="ECO:0000256" key="1">
    <source>
        <dbReference type="SAM" id="Phobius"/>
    </source>
</evidence>
<dbReference type="STRING" id="453.Lfee_3056"/>
<keyword evidence="1" id="KW-0812">Transmembrane</keyword>
<feature type="transmembrane region" description="Helical" evidence="1">
    <location>
        <begin position="227"/>
        <end position="248"/>
    </location>
</feature>
<name>A0A0W0TIF2_9GAMM</name>
<dbReference type="Proteomes" id="UP000251942">
    <property type="component" value="Unassembled WGS sequence"/>
</dbReference>
<dbReference type="PATRIC" id="fig|453.4.peg.3335"/>
<dbReference type="EMBL" id="LNYB01000085">
    <property type="protein sequence ID" value="KTC95391.1"/>
    <property type="molecule type" value="Genomic_DNA"/>
</dbReference>
<evidence type="ECO:0000313" key="3">
    <source>
        <dbReference type="EMBL" id="SPX59972.1"/>
    </source>
</evidence>
<evidence type="ECO:0000313" key="5">
    <source>
        <dbReference type="Proteomes" id="UP000251942"/>
    </source>
</evidence>
<dbReference type="EMBL" id="UASS01000005">
    <property type="protein sequence ID" value="SPX59972.1"/>
    <property type="molecule type" value="Genomic_DNA"/>
</dbReference>
<evidence type="ECO:0000313" key="4">
    <source>
        <dbReference type="Proteomes" id="UP000054698"/>
    </source>
</evidence>
<evidence type="ECO:0000313" key="2">
    <source>
        <dbReference type="EMBL" id="KTC95391.1"/>
    </source>
</evidence>
<keyword evidence="1" id="KW-0472">Membrane</keyword>
<keyword evidence="1" id="KW-1133">Transmembrane helix</keyword>
<gene>
    <name evidence="2" type="ORF">Lfee_3056</name>
    <name evidence="3" type="ORF">NCTC12022_00688</name>
</gene>
<dbReference type="RefSeq" id="WP_058447850.1">
    <property type="nucleotide sequence ID" value="NZ_CAAAHT010000005.1"/>
</dbReference>
<feature type="transmembrane region" description="Helical" evidence="1">
    <location>
        <begin position="109"/>
        <end position="125"/>
    </location>
</feature>
<organism evidence="2 4">
    <name type="scientific">Legionella feeleii</name>
    <dbReference type="NCBI Taxonomy" id="453"/>
    <lineage>
        <taxon>Bacteria</taxon>
        <taxon>Pseudomonadati</taxon>
        <taxon>Pseudomonadota</taxon>
        <taxon>Gammaproteobacteria</taxon>
        <taxon>Legionellales</taxon>
        <taxon>Legionellaceae</taxon>
        <taxon>Legionella</taxon>
    </lineage>
</organism>
<dbReference type="Proteomes" id="UP000054698">
    <property type="component" value="Unassembled WGS sequence"/>
</dbReference>